<evidence type="ECO:0000313" key="3">
    <source>
        <dbReference type="EMBL" id="KAK2769811.1"/>
    </source>
</evidence>
<dbReference type="Proteomes" id="UP001281614">
    <property type="component" value="Unassembled WGS sequence"/>
</dbReference>
<dbReference type="CDD" id="cd10170">
    <property type="entry name" value="ASKHA_NBD_HSP70"/>
    <property type="match status" value="1"/>
</dbReference>
<gene>
    <name evidence="3" type="ORF">CKAH01_15006</name>
</gene>
<dbReference type="PANTHER" id="PTHR14187">
    <property type="entry name" value="ALPHA KINASE/ELONGATION FACTOR 2 KINASE"/>
    <property type="match status" value="1"/>
</dbReference>
<dbReference type="GO" id="GO:0005524">
    <property type="term" value="F:ATP binding"/>
    <property type="evidence" value="ECO:0007669"/>
    <property type="project" value="UniProtKB-KW"/>
</dbReference>
<dbReference type="Gene3D" id="3.30.420.40">
    <property type="match status" value="1"/>
</dbReference>
<name>A0AAD9YL57_COLKA</name>
<dbReference type="AlphaFoldDB" id="A0AAD9YL57"/>
<evidence type="ECO:0000256" key="1">
    <source>
        <dbReference type="ARBA" id="ARBA00022741"/>
    </source>
</evidence>
<evidence type="ECO:0000256" key="2">
    <source>
        <dbReference type="ARBA" id="ARBA00022840"/>
    </source>
</evidence>
<dbReference type="InterPro" id="IPR043129">
    <property type="entry name" value="ATPase_NBD"/>
</dbReference>
<comment type="caution">
    <text evidence="3">The sequence shown here is derived from an EMBL/GenBank/DDBJ whole genome shotgun (WGS) entry which is preliminary data.</text>
</comment>
<dbReference type="GO" id="GO:0140662">
    <property type="term" value="F:ATP-dependent protein folding chaperone"/>
    <property type="evidence" value="ECO:0007669"/>
    <property type="project" value="InterPro"/>
</dbReference>
<evidence type="ECO:0000313" key="4">
    <source>
        <dbReference type="Proteomes" id="UP001281614"/>
    </source>
</evidence>
<organism evidence="3 4">
    <name type="scientific">Colletotrichum kahawae</name>
    <name type="common">Coffee berry disease fungus</name>
    <dbReference type="NCBI Taxonomy" id="34407"/>
    <lineage>
        <taxon>Eukaryota</taxon>
        <taxon>Fungi</taxon>
        <taxon>Dikarya</taxon>
        <taxon>Ascomycota</taxon>
        <taxon>Pezizomycotina</taxon>
        <taxon>Sordariomycetes</taxon>
        <taxon>Hypocreomycetidae</taxon>
        <taxon>Glomerellales</taxon>
        <taxon>Glomerellaceae</taxon>
        <taxon>Colletotrichum</taxon>
        <taxon>Colletotrichum gloeosporioides species complex</taxon>
    </lineage>
</organism>
<proteinExistence type="predicted"/>
<dbReference type="EMBL" id="VYYT01000105">
    <property type="protein sequence ID" value="KAK2769811.1"/>
    <property type="molecule type" value="Genomic_DNA"/>
</dbReference>
<sequence length="320" mass="35894">MVASKVVIGIDFGTTYSGVSWALNEGQRSIRLITDWPDPSATNPNTEKVPTVISYKNGQVKNWGYEVGLKEEAFRWFKILLEPDYLKGIRKTTEEVSHSRELLDRMKKSAEDVIADFLEQLWKYTQEDIRKRVEGLEDDDWESSMDVDVILTVPAMWSHAARAKTLRAAIAAGLPKDLQLVTEPEAAALATLRDKSDEDSLQDGDVFLVCDAGGGTVDLISYKVNSMNPLRVEECAVGKGDLCGSVFLDSGFEKYIMTLVGEAQYKGLREVDRKKMLKTFEYGVKRSFSTQSSKDYSVDLRGVKDNEEYGIVEETISLDQ</sequence>
<dbReference type="PANTHER" id="PTHR14187:SF5">
    <property type="entry name" value="HEAT SHOCK 70 KDA PROTEIN 12A"/>
    <property type="match status" value="1"/>
</dbReference>
<dbReference type="PRINTS" id="PR00301">
    <property type="entry name" value="HEATSHOCK70"/>
</dbReference>
<keyword evidence="4" id="KW-1185">Reference proteome</keyword>
<dbReference type="Pfam" id="PF00012">
    <property type="entry name" value="HSP70"/>
    <property type="match status" value="1"/>
</dbReference>
<protein>
    <submittedName>
        <fullName evidence="3">Hsp70 family chaperone</fullName>
    </submittedName>
</protein>
<reference evidence="3" key="1">
    <citation type="submission" date="2023-02" db="EMBL/GenBank/DDBJ databases">
        <title>Colletotrichum kahawae CIFC_Que2 genome sequencing and assembly.</title>
        <authorList>
            <person name="Baroncelli R."/>
        </authorList>
    </citation>
    <scope>NUCLEOTIDE SEQUENCE</scope>
    <source>
        <strain evidence="3">CIFC_Que2</strain>
    </source>
</reference>
<dbReference type="SUPFAM" id="SSF53067">
    <property type="entry name" value="Actin-like ATPase domain"/>
    <property type="match status" value="2"/>
</dbReference>
<keyword evidence="1" id="KW-0547">Nucleotide-binding</keyword>
<keyword evidence="2" id="KW-0067">ATP-binding</keyword>
<accession>A0AAD9YL57</accession>
<dbReference type="InterPro" id="IPR013126">
    <property type="entry name" value="Hsp_70_fam"/>
</dbReference>